<dbReference type="FunFam" id="3.30.70.890:FF:000001">
    <property type="entry name" value="Galactokinase"/>
    <property type="match status" value="1"/>
</dbReference>
<dbReference type="GO" id="GO:0046872">
    <property type="term" value="F:metal ion binding"/>
    <property type="evidence" value="ECO:0007669"/>
    <property type="project" value="UniProtKB-KW"/>
</dbReference>
<feature type="domain" description="Galactokinase N-terminal" evidence="12">
    <location>
        <begin position="10"/>
        <end position="45"/>
    </location>
</feature>
<keyword evidence="8" id="KW-0460">Magnesium</keyword>
<dbReference type="SUPFAM" id="SSF54211">
    <property type="entry name" value="Ribosomal protein S5 domain 2-like"/>
    <property type="match status" value="1"/>
</dbReference>
<keyword evidence="5" id="KW-0547">Nucleotide-binding</keyword>
<proteinExistence type="inferred from homology"/>
<dbReference type="GO" id="GO:0005524">
    <property type="term" value="F:ATP binding"/>
    <property type="evidence" value="ECO:0007669"/>
    <property type="project" value="UniProtKB-KW"/>
</dbReference>
<evidence type="ECO:0000256" key="4">
    <source>
        <dbReference type="ARBA" id="ARBA00022723"/>
    </source>
</evidence>
<dbReference type="NCBIfam" id="TIGR00131">
    <property type="entry name" value="gal_kin"/>
    <property type="match status" value="1"/>
</dbReference>
<dbReference type="FunFam" id="3.30.230.10:FF:000017">
    <property type="entry name" value="Galactokinase"/>
    <property type="match status" value="1"/>
</dbReference>
<organism evidence="13">
    <name type="scientific">Lotharella oceanica</name>
    <dbReference type="NCBI Taxonomy" id="641309"/>
    <lineage>
        <taxon>Eukaryota</taxon>
        <taxon>Sar</taxon>
        <taxon>Rhizaria</taxon>
        <taxon>Cercozoa</taxon>
        <taxon>Chlorarachniophyceae</taxon>
        <taxon>Lotharella</taxon>
    </lineage>
</organism>
<keyword evidence="7" id="KW-0067">ATP-binding</keyword>
<dbReference type="Pfam" id="PF08544">
    <property type="entry name" value="GHMP_kinases_C"/>
    <property type="match status" value="1"/>
</dbReference>
<keyword evidence="2" id="KW-0963">Cytoplasm</keyword>
<keyword evidence="3" id="KW-0808">Transferase</keyword>
<dbReference type="InterPro" id="IPR006203">
    <property type="entry name" value="GHMP_knse_ATP-bd_CS"/>
</dbReference>
<evidence type="ECO:0000313" key="13">
    <source>
        <dbReference type="EMBL" id="CAD9759360.1"/>
    </source>
</evidence>
<dbReference type="InterPro" id="IPR000705">
    <property type="entry name" value="Galactokinase"/>
</dbReference>
<accession>A0A7S2TMG0</accession>
<dbReference type="PRINTS" id="PR00473">
    <property type="entry name" value="GALCTOKINASE"/>
</dbReference>
<dbReference type="GO" id="GO:0006012">
    <property type="term" value="P:galactose metabolic process"/>
    <property type="evidence" value="ECO:0007669"/>
    <property type="project" value="InterPro"/>
</dbReference>
<dbReference type="EMBL" id="HBHP01012262">
    <property type="protein sequence ID" value="CAD9759360.1"/>
    <property type="molecule type" value="Transcribed_RNA"/>
</dbReference>
<dbReference type="PANTHER" id="PTHR10457">
    <property type="entry name" value="MEVALONATE KINASE/GALACTOKINASE"/>
    <property type="match status" value="1"/>
</dbReference>
<dbReference type="Gene3D" id="3.30.70.890">
    <property type="entry name" value="GHMP kinase, C-terminal domain"/>
    <property type="match status" value="1"/>
</dbReference>
<keyword evidence="4" id="KW-0479">Metal-binding</keyword>
<dbReference type="Gene3D" id="3.30.230.10">
    <property type="match status" value="1"/>
</dbReference>
<evidence type="ECO:0000256" key="1">
    <source>
        <dbReference type="ARBA" id="ARBA00006566"/>
    </source>
</evidence>
<sequence length="384" mass="41386">MDGADGKTLCVGKAPGRVNLIGEHVDYNNGFVMPIAINRVTAMVGMKEKDEKGKFKLAVPDYKNPGGPPKVVEFTSEEFFTNDGNPTWHHYVRGVAALLKKEGKSIPPFRAAIVGDVPQGGGLSSSASLEVATATFLEQLCGFTMEKVEKAKLCQQVEHEWCHVPCGIMDQFASVFGKEKAALLIDCKSNKHKEVPMTDPEVSVLIVNSRVKHALVDGAYKKRKDTCDSSAKKLGVESLREIDSETLKAKAKAAGLTELELQRATHVVTEIERTEKAAKALEANDYKLMGKLMNESHASLKDLYEVSCKELDLLVATAQGCSGVYGARMTGAGFGGSIVVLVETACVKKVHTIIDETYTEQTGNMASFLNSPASEGAVGSKTEL</sequence>
<evidence type="ECO:0000256" key="6">
    <source>
        <dbReference type="ARBA" id="ARBA00022777"/>
    </source>
</evidence>
<gene>
    <name evidence="13" type="ORF">LSP00402_LOCUS7626</name>
</gene>
<dbReference type="AlphaFoldDB" id="A0A7S2TMG0"/>
<dbReference type="Pfam" id="PF10509">
    <property type="entry name" value="GalKase_gal_bdg"/>
    <property type="match status" value="1"/>
</dbReference>
<feature type="domain" description="GHMP kinase C-terminal" evidence="11">
    <location>
        <begin position="277"/>
        <end position="343"/>
    </location>
</feature>
<dbReference type="PROSITE" id="PS00627">
    <property type="entry name" value="GHMP_KINASES_ATP"/>
    <property type="match status" value="1"/>
</dbReference>
<dbReference type="InterPro" id="IPR013750">
    <property type="entry name" value="GHMP_kinase_C_dom"/>
</dbReference>
<evidence type="ECO:0000256" key="3">
    <source>
        <dbReference type="ARBA" id="ARBA00022679"/>
    </source>
</evidence>
<feature type="domain" description="GHMP kinase N-terminal" evidence="10">
    <location>
        <begin position="91"/>
        <end position="178"/>
    </location>
</feature>
<name>A0A7S2TMG0_9EUKA</name>
<keyword evidence="9" id="KW-0119">Carbohydrate metabolism</keyword>
<dbReference type="InterPro" id="IPR036554">
    <property type="entry name" value="GHMP_kinase_C_sf"/>
</dbReference>
<dbReference type="InterPro" id="IPR019741">
    <property type="entry name" value="Galactokinase_CS"/>
</dbReference>
<reference evidence="13" key="1">
    <citation type="submission" date="2021-01" db="EMBL/GenBank/DDBJ databases">
        <authorList>
            <person name="Corre E."/>
            <person name="Pelletier E."/>
            <person name="Niang G."/>
            <person name="Scheremetjew M."/>
            <person name="Finn R."/>
            <person name="Kale V."/>
            <person name="Holt S."/>
            <person name="Cochrane G."/>
            <person name="Meng A."/>
            <person name="Brown T."/>
            <person name="Cohen L."/>
        </authorList>
    </citation>
    <scope>NUCLEOTIDE SEQUENCE</scope>
    <source>
        <strain evidence="13">CCMP622</strain>
    </source>
</reference>
<evidence type="ECO:0008006" key="14">
    <source>
        <dbReference type="Google" id="ProtNLM"/>
    </source>
</evidence>
<evidence type="ECO:0000256" key="7">
    <source>
        <dbReference type="ARBA" id="ARBA00022840"/>
    </source>
</evidence>
<evidence type="ECO:0000256" key="2">
    <source>
        <dbReference type="ARBA" id="ARBA00022490"/>
    </source>
</evidence>
<dbReference type="Pfam" id="PF00288">
    <property type="entry name" value="GHMP_kinases_N"/>
    <property type="match status" value="1"/>
</dbReference>
<dbReference type="InterPro" id="IPR020568">
    <property type="entry name" value="Ribosomal_Su5_D2-typ_SF"/>
</dbReference>
<dbReference type="InterPro" id="IPR014721">
    <property type="entry name" value="Ribsml_uS5_D2-typ_fold_subgr"/>
</dbReference>
<dbReference type="PANTHER" id="PTHR10457:SF7">
    <property type="entry name" value="GALACTOKINASE-RELATED"/>
    <property type="match status" value="1"/>
</dbReference>
<dbReference type="InterPro" id="IPR019539">
    <property type="entry name" value="GalKase_N"/>
</dbReference>
<dbReference type="GO" id="GO:0004335">
    <property type="term" value="F:galactokinase activity"/>
    <property type="evidence" value="ECO:0007669"/>
    <property type="project" value="InterPro"/>
</dbReference>
<dbReference type="PRINTS" id="PR00959">
    <property type="entry name" value="MEVGALKINASE"/>
</dbReference>
<keyword evidence="6" id="KW-0418">Kinase</keyword>
<dbReference type="PROSITE" id="PS00106">
    <property type="entry name" value="GALACTOKINASE"/>
    <property type="match status" value="1"/>
</dbReference>
<evidence type="ECO:0000256" key="8">
    <source>
        <dbReference type="ARBA" id="ARBA00022842"/>
    </source>
</evidence>
<dbReference type="GO" id="GO:0005829">
    <property type="term" value="C:cytosol"/>
    <property type="evidence" value="ECO:0007669"/>
    <property type="project" value="TreeGrafter"/>
</dbReference>
<protein>
    <recommendedName>
        <fullName evidence="14">Galactokinase</fullName>
    </recommendedName>
</protein>
<evidence type="ECO:0000256" key="5">
    <source>
        <dbReference type="ARBA" id="ARBA00022741"/>
    </source>
</evidence>
<dbReference type="PIRSF" id="PIRSF000530">
    <property type="entry name" value="Galactokinase"/>
    <property type="match status" value="1"/>
</dbReference>
<dbReference type="InterPro" id="IPR006204">
    <property type="entry name" value="GHMP_kinase_N_dom"/>
</dbReference>
<dbReference type="InterPro" id="IPR006206">
    <property type="entry name" value="Mevalonate/galactokinase"/>
</dbReference>
<evidence type="ECO:0000256" key="9">
    <source>
        <dbReference type="ARBA" id="ARBA00023277"/>
    </source>
</evidence>
<evidence type="ECO:0000259" key="12">
    <source>
        <dbReference type="Pfam" id="PF10509"/>
    </source>
</evidence>
<dbReference type="SUPFAM" id="SSF55060">
    <property type="entry name" value="GHMP Kinase, C-terminal domain"/>
    <property type="match status" value="1"/>
</dbReference>
<evidence type="ECO:0000259" key="11">
    <source>
        <dbReference type="Pfam" id="PF08544"/>
    </source>
</evidence>
<comment type="similarity">
    <text evidence="1">Belongs to the GHMP kinase family. GalK subfamily.</text>
</comment>
<evidence type="ECO:0000259" key="10">
    <source>
        <dbReference type="Pfam" id="PF00288"/>
    </source>
</evidence>